<dbReference type="Pfam" id="PF05729">
    <property type="entry name" value="NACHT"/>
    <property type="match status" value="1"/>
</dbReference>
<dbReference type="InterPro" id="IPR007111">
    <property type="entry name" value="NACHT_NTPase"/>
</dbReference>
<dbReference type="EMBL" id="JASJUS010000002">
    <property type="protein sequence ID" value="MDL2075458.1"/>
    <property type="molecule type" value="Genomic_DNA"/>
</dbReference>
<sequence length="1142" mass="126154">MPEISGGKYDAPVVIAQNISGPVHFDSPRPEEQPTGRRRTPLRTAASLVLLGLLIFVMTSLRTGEETLSPGSRRVFALAGAGLVVVGSLWWVATLAGLTARMRERFAPRRRLAPAQLDAAADSLATVLADEYARDEKQLHVNDPAPIPVRWSAAGPHLSDHRANILRTPITAADGTAQPLDLEGDYDGIAAFYARVPSGRLVILGAPGAGKSALVLRLARDLLKSREPAAPVPVLLPIASWNSAEEDPWHWAARRLAALHPTVLRTPQLAHDLLTSGRLLPVLDGLDELPEPARPKALTRLRRTLNEPARLVLTCRVEEYEAAVEDTDTVLPAAAVVQLEPLTVTDLEAYLPRTARPTGPEHTATKWTPVLARLADAEDRAPEVASLRAVLSTPLMVSLARFVYTGTRADPTELIEDERFRDRSTLERHLYDAFLSAAYEDTGRAGWTGEQARAWTGYLAAHLRRTGEQDIAWWRLGEVVPRSVRWVGTGLAMVIAALAVGVTDYDHPWWREWVPVPPWVVVLVLGCAAALLDWRLDTPVDAPRRLHWPGRADLRALRSELRLLMLIAPLVVLVIGALVLLKQNDVALRATVVVAIVIPSVVLSRLIDLFNRLADPADAPEPAELLRADRRTQLVLGPFTPARQPLRRLFSETALIVVVVALAFWLRISDRSSVTWGDWVIALGLLLLAWAVCRWSVSAAGRLAVARLYLVCTGALPWHVMAFLRDAHRRGVLRQSGGLYRFRHIELRNRLAEGKGVAEDGTSNPDPAREEDVRPPLADLVGFGPLLVFLATGLAAVLMIPDFKYPREELPEPCALVGPAHLRQLFADPVKKEERISCGLDERSPFRPDRRLTITKALWWSNWKDGSGTDMARRYFDEVGVADDNPLSGLGDEARVLMKSDGRHKEPKALVTVRTGNAVLWVEYSEQYAEPARVYEVAVLLARDALRRASAPGTDVGTDPRALADIPPAKLPDPLPIAAYRRVPEQSLRGAVWRGEEHSDIHTFERLKVPVRLAPDFTCSEGDKPSENGDRTARCSANGNDPPLLDMADLPCGRESCPPSVTESFRTRWSGSDARTWRRTPTGDGRYLERDTKKGEYELILFIPDHRDDGEHQLWFRALVDMDDVELAQKMVNAAYTQVTAP</sequence>
<feature type="compositionally biased region" description="Basic and acidic residues" evidence="1">
    <location>
        <begin position="1021"/>
        <end position="1033"/>
    </location>
</feature>
<keyword evidence="2" id="KW-0812">Transmembrane</keyword>
<comment type="caution">
    <text evidence="4">The sequence shown here is derived from an EMBL/GenBank/DDBJ whole genome shotgun (WGS) entry which is preliminary data.</text>
</comment>
<feature type="transmembrane region" description="Helical" evidence="2">
    <location>
        <begin position="649"/>
        <end position="668"/>
    </location>
</feature>
<evidence type="ECO:0000256" key="2">
    <source>
        <dbReference type="SAM" id="Phobius"/>
    </source>
</evidence>
<gene>
    <name evidence="4" type="ORF">QNN03_03275</name>
</gene>
<feature type="transmembrane region" description="Helical" evidence="2">
    <location>
        <begin position="705"/>
        <end position="724"/>
    </location>
</feature>
<feature type="transmembrane region" description="Helical" evidence="2">
    <location>
        <begin position="674"/>
        <end position="693"/>
    </location>
</feature>
<accession>A0ABT7IS97</accession>
<keyword evidence="2" id="KW-0472">Membrane</keyword>
<dbReference type="RefSeq" id="WP_285430240.1">
    <property type="nucleotide sequence ID" value="NZ_JASJUS010000002.1"/>
</dbReference>
<keyword evidence="5" id="KW-1185">Reference proteome</keyword>
<feature type="region of interest" description="Disordered" evidence="1">
    <location>
        <begin position="950"/>
        <end position="969"/>
    </location>
</feature>
<dbReference type="PROSITE" id="PS50837">
    <property type="entry name" value="NACHT"/>
    <property type="match status" value="1"/>
</dbReference>
<dbReference type="Gene3D" id="3.40.50.300">
    <property type="entry name" value="P-loop containing nucleotide triphosphate hydrolases"/>
    <property type="match status" value="1"/>
</dbReference>
<feature type="transmembrane region" description="Helical" evidence="2">
    <location>
        <begin position="484"/>
        <end position="504"/>
    </location>
</feature>
<feature type="region of interest" description="Disordered" evidence="1">
    <location>
        <begin position="1018"/>
        <end position="1042"/>
    </location>
</feature>
<proteinExistence type="predicted"/>
<evidence type="ECO:0000313" key="5">
    <source>
        <dbReference type="Proteomes" id="UP001241926"/>
    </source>
</evidence>
<organism evidence="4 5">
    <name type="scientific">Streptomyces fuscus</name>
    <dbReference type="NCBI Taxonomy" id="3048495"/>
    <lineage>
        <taxon>Bacteria</taxon>
        <taxon>Bacillati</taxon>
        <taxon>Actinomycetota</taxon>
        <taxon>Actinomycetes</taxon>
        <taxon>Kitasatosporales</taxon>
        <taxon>Streptomycetaceae</taxon>
        <taxon>Streptomyces</taxon>
    </lineage>
</organism>
<dbReference type="SUPFAM" id="SSF52540">
    <property type="entry name" value="P-loop containing nucleoside triphosphate hydrolases"/>
    <property type="match status" value="1"/>
</dbReference>
<evidence type="ECO:0000313" key="4">
    <source>
        <dbReference type="EMBL" id="MDL2075458.1"/>
    </source>
</evidence>
<feature type="transmembrane region" description="Helical" evidence="2">
    <location>
        <begin position="587"/>
        <end position="607"/>
    </location>
</feature>
<reference evidence="4 5" key="1">
    <citation type="submission" date="2023-05" db="EMBL/GenBank/DDBJ databases">
        <title>Streptomyces fuscus sp. nov., a brown-black pigment producing actinomyces isolated from dry sand of Sea duck farm.</title>
        <authorList>
            <person name="Xie J."/>
            <person name="Shen N."/>
        </authorList>
    </citation>
    <scope>NUCLEOTIDE SEQUENCE [LARGE SCALE GENOMIC DNA]</scope>
    <source>
        <strain evidence="4 5">GXMU-J15</strain>
    </source>
</reference>
<feature type="transmembrane region" description="Helical" evidence="2">
    <location>
        <begin position="561"/>
        <end position="581"/>
    </location>
</feature>
<feature type="domain" description="NACHT" evidence="3">
    <location>
        <begin position="199"/>
        <end position="316"/>
    </location>
</feature>
<feature type="transmembrane region" description="Helical" evidence="2">
    <location>
        <begin position="75"/>
        <end position="100"/>
    </location>
</feature>
<dbReference type="Proteomes" id="UP001241926">
    <property type="component" value="Unassembled WGS sequence"/>
</dbReference>
<feature type="transmembrane region" description="Helical" evidence="2">
    <location>
        <begin position="516"/>
        <end position="536"/>
    </location>
</feature>
<name>A0ABT7IS97_9ACTN</name>
<keyword evidence="2" id="KW-1133">Transmembrane helix</keyword>
<dbReference type="InterPro" id="IPR027417">
    <property type="entry name" value="P-loop_NTPase"/>
</dbReference>
<feature type="transmembrane region" description="Helical" evidence="2">
    <location>
        <begin position="45"/>
        <end position="63"/>
    </location>
</feature>
<evidence type="ECO:0000259" key="3">
    <source>
        <dbReference type="PROSITE" id="PS50837"/>
    </source>
</evidence>
<protein>
    <submittedName>
        <fullName evidence="4">NACHT domain-containing protein</fullName>
    </submittedName>
</protein>
<evidence type="ECO:0000256" key="1">
    <source>
        <dbReference type="SAM" id="MobiDB-lite"/>
    </source>
</evidence>